<keyword evidence="2" id="KW-1185">Reference proteome</keyword>
<evidence type="ECO:0000313" key="2">
    <source>
        <dbReference type="Proteomes" id="UP000219947"/>
    </source>
</evidence>
<dbReference type="EMBL" id="PDEV01000001">
    <property type="protein sequence ID" value="PEN16625.1"/>
    <property type="molecule type" value="Genomic_DNA"/>
</dbReference>
<dbReference type="AlphaFoldDB" id="A0A2A8D6L7"/>
<dbReference type="InterPro" id="IPR012545">
    <property type="entry name" value="DUF1697"/>
</dbReference>
<reference evidence="1" key="1">
    <citation type="submission" date="2017-10" db="EMBL/GenBank/DDBJ databases">
        <title>Kefir isolates.</title>
        <authorList>
            <person name="Kim Y."/>
            <person name="Blasche S."/>
        </authorList>
    </citation>
    <scope>NUCLEOTIDE SEQUENCE [LARGE SCALE GENOMIC DNA]</scope>
    <source>
        <strain evidence="1">OG2-2</strain>
    </source>
</reference>
<dbReference type="Proteomes" id="UP000219947">
    <property type="component" value="Unassembled WGS sequence"/>
</dbReference>
<sequence length="178" mass="19814">MHVVFYRNLNLGHSGSPNREQLETALLDAGAKRVRSFQTNGTVLIEANNPADVVAKAERGIRDASGYEDAAFVRNLADLEKLLALGVFEKYPSPRTYRETVTFFKGDRTPSWPLPWTNHKDDVDVLFVDDGIALSLIRKPRNSAGSPTYEIEREIGGIATTRNRGTLERLLKAASQWG</sequence>
<protein>
    <submittedName>
        <fullName evidence="1">DUF1697 domain-containing protein</fullName>
    </submittedName>
</protein>
<proteinExistence type="predicted"/>
<dbReference type="RefSeq" id="WP_070620092.1">
    <property type="nucleotide sequence ID" value="NZ_JAPWAP010000001.1"/>
</dbReference>
<dbReference type="Gene3D" id="3.30.70.1280">
    <property type="entry name" value="SP0830-like domains"/>
    <property type="match status" value="1"/>
</dbReference>
<dbReference type="Pfam" id="PF08002">
    <property type="entry name" value="DUF1697"/>
    <property type="match status" value="1"/>
</dbReference>
<dbReference type="SUPFAM" id="SSF160379">
    <property type="entry name" value="SP0830-like"/>
    <property type="match status" value="1"/>
</dbReference>
<comment type="caution">
    <text evidence="1">The sequence shown here is derived from an EMBL/GenBank/DDBJ whole genome shotgun (WGS) entry which is preliminary data.</text>
</comment>
<gene>
    <name evidence="1" type="ORF">CRM92_00855</name>
</gene>
<evidence type="ECO:0000313" key="1">
    <source>
        <dbReference type="EMBL" id="PEN16625.1"/>
    </source>
</evidence>
<accession>A0A2A8D6L7</accession>
<name>A0A2A8D6L7_9MICC</name>
<organism evidence="1 2">
    <name type="scientific">Rothia dentocariosa</name>
    <dbReference type="NCBI Taxonomy" id="2047"/>
    <lineage>
        <taxon>Bacteria</taxon>
        <taxon>Bacillati</taxon>
        <taxon>Actinomycetota</taxon>
        <taxon>Actinomycetes</taxon>
        <taxon>Micrococcales</taxon>
        <taxon>Micrococcaceae</taxon>
        <taxon>Rothia</taxon>
    </lineage>
</organism>